<reference evidence="4" key="1">
    <citation type="journal article" date="2020" name="mSystems">
        <title>Genome- and Community-Level Interaction Insights into Carbon Utilization and Element Cycling Functions of Hydrothermarchaeota in Hydrothermal Sediment.</title>
        <authorList>
            <person name="Zhou Z."/>
            <person name="Liu Y."/>
            <person name="Xu W."/>
            <person name="Pan J."/>
            <person name="Luo Z.H."/>
            <person name="Li M."/>
        </authorList>
    </citation>
    <scope>NUCLEOTIDE SEQUENCE [LARGE SCALE GENOMIC DNA]</scope>
    <source>
        <strain evidence="4">HyVt-483</strain>
    </source>
</reference>
<dbReference type="Proteomes" id="UP000886043">
    <property type="component" value="Unassembled WGS sequence"/>
</dbReference>
<comment type="caution">
    <text evidence="4">The sequence shown here is derived from an EMBL/GenBank/DDBJ whole genome shotgun (WGS) entry which is preliminary data.</text>
</comment>
<dbReference type="InterPro" id="IPR002068">
    <property type="entry name" value="A-crystallin/Hsp20_dom"/>
</dbReference>
<feature type="domain" description="SHSP" evidence="3">
    <location>
        <begin position="33"/>
        <end position="150"/>
    </location>
</feature>
<sequence>MPINWTWDPFEEFERIRAELDRLLEWVSPVRSIRGEEIYPRINVGESAEEVLVYIFAPGVDPGKVELSLEGNVLSVSGERDSEAELGVKEVRPERFLRQERFSGKFSRVLTLPESVDPEKVEAEYRNGIIVVRIGKKAERRARKIEVKAS</sequence>
<proteinExistence type="inferred from homology"/>
<evidence type="ECO:0000256" key="1">
    <source>
        <dbReference type="PROSITE-ProRule" id="PRU00285"/>
    </source>
</evidence>
<name>A0A7C3GTT5_9BACT</name>
<evidence type="ECO:0000313" key="4">
    <source>
        <dbReference type="EMBL" id="HFC97583.1"/>
    </source>
</evidence>
<dbReference type="SUPFAM" id="SSF49764">
    <property type="entry name" value="HSP20-like chaperones"/>
    <property type="match status" value="1"/>
</dbReference>
<dbReference type="Gene3D" id="2.60.40.790">
    <property type="match status" value="1"/>
</dbReference>
<organism evidence="4">
    <name type="scientific">Thermosulfurimonas dismutans</name>
    <dbReference type="NCBI Taxonomy" id="999894"/>
    <lineage>
        <taxon>Bacteria</taxon>
        <taxon>Pseudomonadati</taxon>
        <taxon>Thermodesulfobacteriota</taxon>
        <taxon>Thermodesulfobacteria</taxon>
        <taxon>Thermodesulfobacteriales</taxon>
        <taxon>Thermodesulfobacteriaceae</taxon>
        <taxon>Thermosulfurimonas</taxon>
    </lineage>
</organism>
<dbReference type="PROSITE" id="PS01031">
    <property type="entry name" value="SHSP"/>
    <property type="match status" value="1"/>
</dbReference>
<accession>A0A7C3GTT5</accession>
<evidence type="ECO:0000259" key="3">
    <source>
        <dbReference type="PROSITE" id="PS01031"/>
    </source>
</evidence>
<dbReference type="CDD" id="cd06464">
    <property type="entry name" value="ACD_sHsps-like"/>
    <property type="match status" value="1"/>
</dbReference>
<comment type="similarity">
    <text evidence="1 2">Belongs to the small heat shock protein (HSP20) family.</text>
</comment>
<dbReference type="EMBL" id="DRMH01000046">
    <property type="protein sequence ID" value="HFC97583.1"/>
    <property type="molecule type" value="Genomic_DNA"/>
</dbReference>
<gene>
    <name evidence="4" type="ORF">ENJ40_03870</name>
</gene>
<protein>
    <submittedName>
        <fullName evidence="4">Hsp20/alpha crystallin family protein</fullName>
    </submittedName>
</protein>
<evidence type="ECO:0000256" key="2">
    <source>
        <dbReference type="RuleBase" id="RU003616"/>
    </source>
</evidence>
<dbReference type="InterPro" id="IPR031107">
    <property type="entry name" value="Small_HSP"/>
</dbReference>
<dbReference type="AlphaFoldDB" id="A0A7C3GTT5"/>
<dbReference type="InterPro" id="IPR008978">
    <property type="entry name" value="HSP20-like_chaperone"/>
</dbReference>
<dbReference type="PANTHER" id="PTHR11527">
    <property type="entry name" value="HEAT-SHOCK PROTEIN 20 FAMILY MEMBER"/>
    <property type="match status" value="1"/>
</dbReference>
<dbReference type="Pfam" id="PF00011">
    <property type="entry name" value="HSP20"/>
    <property type="match status" value="1"/>
</dbReference>